<dbReference type="EMBL" id="HQ201716">
    <property type="protein sequence ID" value="ADV16272.1"/>
    <property type="molecule type" value="Genomic_DNA"/>
</dbReference>
<feature type="domain" description="FAD-binding PCMH-type" evidence="4">
    <location>
        <begin position="1"/>
        <end position="177"/>
    </location>
</feature>
<dbReference type="SUPFAM" id="SSF56176">
    <property type="entry name" value="FAD-binding/transporter-associated domain-like"/>
    <property type="match status" value="1"/>
</dbReference>
<keyword evidence="3" id="KW-0560">Oxidoreductase</keyword>
<dbReference type="PROSITE" id="PS51387">
    <property type="entry name" value="FAD_PCMH"/>
    <property type="match status" value="1"/>
</dbReference>
<dbReference type="SMR" id="E7DB81"/>
<dbReference type="InterPro" id="IPR005107">
    <property type="entry name" value="CO_DH_flav_C"/>
</dbReference>
<evidence type="ECO:0000256" key="2">
    <source>
        <dbReference type="ARBA" id="ARBA00022827"/>
    </source>
</evidence>
<dbReference type="InterPro" id="IPR002346">
    <property type="entry name" value="Mopterin_DH_FAD-bd"/>
</dbReference>
<reference evidence="5" key="1">
    <citation type="journal article" date="2011" name="Appl. Microbiol. Biotechnol.">
        <title>Purification, characterization, and cloning of a bifunctional molybdoenzyme with hydratase and alcohol dehydrogenase activity.</title>
        <authorList>
            <person name="Jin J."/>
            <person name="Straathof A.J."/>
            <person name="Pinkse M.W."/>
            <person name="Hanefeld U."/>
        </authorList>
    </citation>
    <scope>NUCLEOTIDE SEQUENCE</scope>
    <source>
        <strain evidence="5">DSMZ14773</strain>
    </source>
</reference>
<protein>
    <submittedName>
        <fullName evidence="5">Michael hydratase/alcohol dehydrogenase medium subunit</fullName>
    </submittedName>
</protein>
<name>E7DB81_9BURK</name>
<dbReference type="InterPro" id="IPR036683">
    <property type="entry name" value="CO_DH_flav_C_dom_sf"/>
</dbReference>
<dbReference type="InterPro" id="IPR016169">
    <property type="entry name" value="FAD-bd_PCMH_sub2"/>
</dbReference>
<dbReference type="InterPro" id="IPR036318">
    <property type="entry name" value="FAD-bd_PCMH-like_sf"/>
</dbReference>
<keyword evidence="2" id="KW-0274">FAD</keyword>
<organism evidence="5">
    <name type="scientific">Alicycliphilus denitrificans</name>
    <dbReference type="NCBI Taxonomy" id="179636"/>
    <lineage>
        <taxon>Bacteria</taxon>
        <taxon>Pseudomonadati</taxon>
        <taxon>Pseudomonadota</taxon>
        <taxon>Betaproteobacteria</taxon>
        <taxon>Burkholderiales</taxon>
        <taxon>Comamonadaceae</taxon>
        <taxon>Alicycliphilus</taxon>
    </lineage>
</organism>
<dbReference type="InterPro" id="IPR016167">
    <property type="entry name" value="FAD-bd_PCMH_sub1"/>
</dbReference>
<dbReference type="GO" id="GO:0071949">
    <property type="term" value="F:FAD binding"/>
    <property type="evidence" value="ECO:0007669"/>
    <property type="project" value="InterPro"/>
</dbReference>
<dbReference type="Gene3D" id="3.30.465.10">
    <property type="match status" value="1"/>
</dbReference>
<accession>E7DB81</accession>
<dbReference type="GO" id="GO:0016491">
    <property type="term" value="F:oxidoreductase activity"/>
    <property type="evidence" value="ECO:0007669"/>
    <property type="project" value="UniProtKB-KW"/>
</dbReference>
<sequence>MKPAHFDYARPRTLDEVLHLLASRPGDAKLIAGGQSLVPMMNFRFARPELLIDVNALTDLDYHRREGDALCIGALTRHVTLRDSALVRELCPLMAEAYRHVAHVAVRNRGTLCGNLCHADPASEMPAVMLATEATLVVQGLSGRRQVPAADFFQGVYATALEPDEMLVEVRIPVGQARLGHGFEEVSVRKGDYALTLVASLLGIRNGRIEMAAVALAGVADRAMRVPTLEAGLLGKMPSDALFAEVGAAASPALIPADVDHADAEYRRDLIRTLVPRALTRAAERAAFQPTA</sequence>
<dbReference type="Gene3D" id="3.30.390.50">
    <property type="entry name" value="CO dehydrogenase flavoprotein, C-terminal domain"/>
    <property type="match status" value="1"/>
</dbReference>
<evidence type="ECO:0000256" key="3">
    <source>
        <dbReference type="ARBA" id="ARBA00023002"/>
    </source>
</evidence>
<dbReference type="Pfam" id="PF03450">
    <property type="entry name" value="CO_deh_flav_C"/>
    <property type="match status" value="1"/>
</dbReference>
<dbReference type="SUPFAM" id="SSF55447">
    <property type="entry name" value="CO dehydrogenase flavoprotein C-terminal domain-like"/>
    <property type="match status" value="1"/>
</dbReference>
<dbReference type="FunFam" id="3.30.465.10:FF:000017">
    <property type="entry name" value="Xanthine dehydrogenase, FAD binding subunit"/>
    <property type="match status" value="1"/>
</dbReference>
<dbReference type="PANTHER" id="PTHR42659">
    <property type="entry name" value="XANTHINE DEHYDROGENASE SUBUNIT C-RELATED"/>
    <property type="match status" value="1"/>
</dbReference>
<dbReference type="PANTHER" id="PTHR42659:SF2">
    <property type="entry name" value="XANTHINE DEHYDROGENASE SUBUNIT C-RELATED"/>
    <property type="match status" value="1"/>
</dbReference>
<dbReference type="InterPro" id="IPR016166">
    <property type="entry name" value="FAD-bd_PCMH"/>
</dbReference>
<evidence type="ECO:0000256" key="1">
    <source>
        <dbReference type="ARBA" id="ARBA00022630"/>
    </source>
</evidence>
<dbReference type="AlphaFoldDB" id="E7DB81"/>
<dbReference type="Pfam" id="PF00941">
    <property type="entry name" value="FAD_binding_5"/>
    <property type="match status" value="1"/>
</dbReference>
<dbReference type="Gene3D" id="3.30.43.10">
    <property type="entry name" value="Uridine Diphospho-n-acetylenolpyruvylglucosamine Reductase, domain 2"/>
    <property type="match status" value="1"/>
</dbReference>
<proteinExistence type="predicted"/>
<dbReference type="SMART" id="SM01092">
    <property type="entry name" value="CO_deh_flav_C"/>
    <property type="match status" value="1"/>
</dbReference>
<dbReference type="InterPro" id="IPR051312">
    <property type="entry name" value="Diverse_Substr_Oxidored"/>
</dbReference>
<evidence type="ECO:0000259" key="4">
    <source>
        <dbReference type="PROSITE" id="PS51387"/>
    </source>
</evidence>
<keyword evidence="1" id="KW-0285">Flavoprotein</keyword>
<evidence type="ECO:0000313" key="5">
    <source>
        <dbReference type="EMBL" id="ADV16272.1"/>
    </source>
</evidence>